<dbReference type="AlphaFoldDB" id="A0A1W1CEW6"/>
<organism evidence="2">
    <name type="scientific">hydrothermal vent metagenome</name>
    <dbReference type="NCBI Taxonomy" id="652676"/>
    <lineage>
        <taxon>unclassified sequences</taxon>
        <taxon>metagenomes</taxon>
        <taxon>ecological metagenomes</taxon>
    </lineage>
</organism>
<keyword evidence="1" id="KW-0812">Transmembrane</keyword>
<proteinExistence type="predicted"/>
<accession>A0A1W1CEW6</accession>
<reference evidence="2" key="1">
    <citation type="submission" date="2016-10" db="EMBL/GenBank/DDBJ databases">
        <authorList>
            <person name="de Groot N.N."/>
        </authorList>
    </citation>
    <scope>NUCLEOTIDE SEQUENCE</scope>
</reference>
<evidence type="ECO:0000313" key="2">
    <source>
        <dbReference type="EMBL" id="SFV64410.1"/>
    </source>
</evidence>
<keyword evidence="1" id="KW-0472">Membrane</keyword>
<protein>
    <submittedName>
        <fullName evidence="2">Uncharacterized protein</fullName>
    </submittedName>
</protein>
<feature type="transmembrane region" description="Helical" evidence="1">
    <location>
        <begin position="33"/>
        <end position="61"/>
    </location>
</feature>
<sequence length="62" mass="6803">MFAGIAVKLTLKEYLSSVSTCSSNAFGKEAISFVLVITAFIVLAVCFSFRSLVLVLFYLLFL</sequence>
<dbReference type="EMBL" id="FPHF01000076">
    <property type="protein sequence ID" value="SFV64410.1"/>
    <property type="molecule type" value="Genomic_DNA"/>
</dbReference>
<gene>
    <name evidence="2" type="ORF">MNB_SM-4-1160</name>
</gene>
<keyword evidence="1" id="KW-1133">Transmembrane helix</keyword>
<name>A0A1W1CEW6_9ZZZZ</name>
<evidence type="ECO:0000256" key="1">
    <source>
        <dbReference type="SAM" id="Phobius"/>
    </source>
</evidence>